<protein>
    <submittedName>
        <fullName evidence="3">Uncharacterized protein</fullName>
    </submittedName>
</protein>
<name>A0A7J7JI91_BUGNE</name>
<gene>
    <name evidence="3" type="ORF">EB796_016038</name>
</gene>
<evidence type="ECO:0000256" key="2">
    <source>
        <dbReference type="SAM" id="MobiDB-lite"/>
    </source>
</evidence>
<accession>A0A7J7JI91</accession>
<dbReference type="OrthoDB" id="6084997at2759"/>
<keyword evidence="1" id="KW-0175">Coiled coil</keyword>
<proteinExistence type="predicted"/>
<feature type="region of interest" description="Disordered" evidence="2">
    <location>
        <begin position="190"/>
        <end position="220"/>
    </location>
</feature>
<sequence length="220" mass="25678">MNIHHLNPFSSFIYELDQRIVNESHNNEKDNRQGDEDIVDLDDLVNKQPLISSPFSQSERIYHLDMWKPPRHYSKAEIEFEKPPNNKFASFTSSAALVQRLQKILEEKERNNNLLRKHLLKIHKESSILAEEVARRERPDGATLYRENNLLKDQLERCLRENALLRGLYMQSTNTALKKLKETEELNSRFQLQSRVHSAPSKICPDGSKAEDENEISVSK</sequence>
<dbReference type="Proteomes" id="UP000593567">
    <property type="component" value="Unassembled WGS sequence"/>
</dbReference>
<feature type="coiled-coil region" evidence="1">
    <location>
        <begin position="98"/>
        <end position="125"/>
    </location>
</feature>
<evidence type="ECO:0000256" key="1">
    <source>
        <dbReference type="SAM" id="Coils"/>
    </source>
</evidence>
<dbReference type="AlphaFoldDB" id="A0A7J7JI91"/>
<evidence type="ECO:0000313" key="4">
    <source>
        <dbReference type="Proteomes" id="UP000593567"/>
    </source>
</evidence>
<comment type="caution">
    <text evidence="3">The sequence shown here is derived from an EMBL/GenBank/DDBJ whole genome shotgun (WGS) entry which is preliminary data.</text>
</comment>
<organism evidence="3 4">
    <name type="scientific">Bugula neritina</name>
    <name type="common">Brown bryozoan</name>
    <name type="synonym">Sertularia neritina</name>
    <dbReference type="NCBI Taxonomy" id="10212"/>
    <lineage>
        <taxon>Eukaryota</taxon>
        <taxon>Metazoa</taxon>
        <taxon>Spiralia</taxon>
        <taxon>Lophotrochozoa</taxon>
        <taxon>Bryozoa</taxon>
        <taxon>Gymnolaemata</taxon>
        <taxon>Cheilostomatida</taxon>
        <taxon>Flustrina</taxon>
        <taxon>Buguloidea</taxon>
        <taxon>Bugulidae</taxon>
        <taxon>Bugula</taxon>
    </lineage>
</organism>
<evidence type="ECO:0000313" key="3">
    <source>
        <dbReference type="EMBL" id="KAF6025787.1"/>
    </source>
</evidence>
<dbReference type="EMBL" id="VXIV02002437">
    <property type="protein sequence ID" value="KAF6025787.1"/>
    <property type="molecule type" value="Genomic_DNA"/>
</dbReference>
<reference evidence="3" key="1">
    <citation type="submission" date="2020-06" db="EMBL/GenBank/DDBJ databases">
        <title>Draft genome of Bugula neritina, a colonial animal packing powerful symbionts and potential medicines.</title>
        <authorList>
            <person name="Rayko M."/>
        </authorList>
    </citation>
    <scope>NUCLEOTIDE SEQUENCE [LARGE SCALE GENOMIC DNA]</scope>
    <source>
        <strain evidence="3">Kwan_BN1</strain>
    </source>
</reference>
<keyword evidence="4" id="KW-1185">Reference proteome</keyword>